<name>A0A074YJY6_AURSE</name>
<dbReference type="RefSeq" id="XP_013342831.1">
    <property type="nucleotide sequence ID" value="XM_013487377.1"/>
</dbReference>
<dbReference type="InParanoid" id="A0A074YJY6"/>
<protein>
    <submittedName>
        <fullName evidence="2">Uncharacterized protein</fullName>
    </submittedName>
</protein>
<dbReference type="OMA" id="EQKYPEC"/>
<dbReference type="EMBL" id="KL584762">
    <property type="protein sequence ID" value="KEQ94412.1"/>
    <property type="molecule type" value="Genomic_DNA"/>
</dbReference>
<feature type="region of interest" description="Disordered" evidence="1">
    <location>
        <begin position="1"/>
        <end position="205"/>
    </location>
</feature>
<feature type="compositionally biased region" description="Low complexity" evidence="1">
    <location>
        <begin position="99"/>
        <end position="118"/>
    </location>
</feature>
<dbReference type="HOGENOM" id="CLU_082502_1_0_1"/>
<reference evidence="2 3" key="1">
    <citation type="journal article" date="2014" name="BMC Genomics">
        <title>Genome sequencing of four Aureobasidium pullulans varieties: biotechnological potential, stress tolerance, and description of new species.</title>
        <authorList>
            <person name="Gostin Ar C."/>
            <person name="Ohm R.A."/>
            <person name="Kogej T."/>
            <person name="Sonjak S."/>
            <person name="Turk M."/>
            <person name="Zajc J."/>
            <person name="Zalar P."/>
            <person name="Grube M."/>
            <person name="Sun H."/>
            <person name="Han J."/>
            <person name="Sharma A."/>
            <person name="Chiniquy J."/>
            <person name="Ngan C.Y."/>
            <person name="Lipzen A."/>
            <person name="Barry K."/>
            <person name="Grigoriev I.V."/>
            <person name="Gunde-Cimerman N."/>
        </authorList>
    </citation>
    <scope>NUCLEOTIDE SEQUENCE [LARGE SCALE GENOMIC DNA]</scope>
    <source>
        <strain evidence="2 3">EXF-2481</strain>
    </source>
</reference>
<evidence type="ECO:0000256" key="1">
    <source>
        <dbReference type="SAM" id="MobiDB-lite"/>
    </source>
</evidence>
<dbReference type="Proteomes" id="UP000030641">
    <property type="component" value="Unassembled WGS sequence"/>
</dbReference>
<dbReference type="OrthoDB" id="5383057at2759"/>
<gene>
    <name evidence="2" type="ORF">AUEXF2481DRAFT_30389</name>
</gene>
<evidence type="ECO:0000313" key="3">
    <source>
        <dbReference type="Proteomes" id="UP000030641"/>
    </source>
</evidence>
<keyword evidence="3" id="KW-1185">Reference proteome</keyword>
<feature type="compositionally biased region" description="Polar residues" evidence="1">
    <location>
        <begin position="189"/>
        <end position="198"/>
    </location>
</feature>
<dbReference type="GeneID" id="25364166"/>
<feature type="compositionally biased region" description="Polar residues" evidence="1">
    <location>
        <begin position="1"/>
        <end position="16"/>
    </location>
</feature>
<evidence type="ECO:0000313" key="2">
    <source>
        <dbReference type="EMBL" id="KEQ94412.1"/>
    </source>
</evidence>
<organism evidence="2 3">
    <name type="scientific">Aureobasidium subglaciale (strain EXF-2481)</name>
    <name type="common">Aureobasidium pullulans var. subglaciale</name>
    <dbReference type="NCBI Taxonomy" id="1043005"/>
    <lineage>
        <taxon>Eukaryota</taxon>
        <taxon>Fungi</taxon>
        <taxon>Dikarya</taxon>
        <taxon>Ascomycota</taxon>
        <taxon>Pezizomycotina</taxon>
        <taxon>Dothideomycetes</taxon>
        <taxon>Dothideomycetidae</taxon>
        <taxon>Dothideales</taxon>
        <taxon>Saccotheciaceae</taxon>
        <taxon>Aureobasidium</taxon>
    </lineage>
</organism>
<feature type="compositionally biased region" description="Low complexity" evidence="1">
    <location>
        <begin position="44"/>
        <end position="70"/>
    </location>
</feature>
<dbReference type="AlphaFoldDB" id="A0A074YJY6"/>
<proteinExistence type="predicted"/>
<accession>A0A074YJY6</accession>
<sequence>MSSSGSKVTNDPQGINNPKIEKAGTITSDSLAGESLKSGGSFGAGSHAAASSQPSSSTTTNNTDTSGATTLQAAPDAEARQALEGWNEEAQLNAARGLSSSGGSNSNSNSQAAAPQSSYLASGPANTSGTAGQAPHGKNITEGGFDSNAPNASFNTDIGGKNDPGRAALNDMQRNAQQSAGDAAGPKQTELTNDGQFDSLKDTSA</sequence>